<dbReference type="PANTHER" id="PTHR42771:SF7">
    <property type="entry name" value="ABC-TYPE COBALAMIN_FE3+-SIDEROPHORES TRANSPORT SYSTEM, ATPASE COMPONENT"/>
    <property type="match status" value="1"/>
</dbReference>
<keyword evidence="5" id="KW-0410">Iron transport</keyword>
<evidence type="ECO:0000256" key="8">
    <source>
        <dbReference type="ARBA" id="ARBA00023004"/>
    </source>
</evidence>
<evidence type="ECO:0000256" key="3">
    <source>
        <dbReference type="ARBA" id="ARBA00022448"/>
    </source>
</evidence>
<dbReference type="InterPro" id="IPR017871">
    <property type="entry name" value="ABC_transporter-like_CS"/>
</dbReference>
<evidence type="ECO:0000256" key="4">
    <source>
        <dbReference type="ARBA" id="ARBA00022475"/>
    </source>
</evidence>
<evidence type="ECO:0000256" key="9">
    <source>
        <dbReference type="ARBA" id="ARBA00023065"/>
    </source>
</evidence>
<comment type="similarity">
    <text evidence="2">Belongs to the ABC transporter superfamily.</text>
</comment>
<dbReference type="RefSeq" id="WP_126977598.1">
    <property type="nucleotide sequence ID" value="NZ_PQSP01000001.1"/>
</dbReference>
<gene>
    <name evidence="12" type="primary">fepC</name>
    <name evidence="12" type="ORF">CUZ56_00343</name>
</gene>
<reference evidence="12 13" key="1">
    <citation type="submission" date="2018-01" db="EMBL/GenBank/DDBJ databases">
        <title>Saezia sanguinis gen. nov., sp. nov., in the order Burkholderiales isolated from human blood.</title>
        <authorList>
            <person name="Medina-Pascual M.J."/>
            <person name="Valdezate S."/>
            <person name="Monzon S."/>
            <person name="Cuesta I."/>
            <person name="Carrasco G."/>
            <person name="Villalon P."/>
            <person name="Saez-Nieto J.A."/>
        </authorList>
    </citation>
    <scope>NUCLEOTIDE SEQUENCE [LARGE SCALE GENOMIC DNA]</scope>
    <source>
        <strain evidence="12 13">CNM695-12</strain>
    </source>
</reference>
<dbReference type="PROSITE" id="PS50893">
    <property type="entry name" value="ABC_TRANSPORTER_2"/>
    <property type="match status" value="1"/>
</dbReference>
<keyword evidence="13" id="KW-1185">Reference proteome</keyword>
<keyword evidence="7 12" id="KW-0067">ATP-binding</keyword>
<evidence type="ECO:0000256" key="7">
    <source>
        <dbReference type="ARBA" id="ARBA00022840"/>
    </source>
</evidence>
<evidence type="ECO:0000256" key="10">
    <source>
        <dbReference type="ARBA" id="ARBA00023136"/>
    </source>
</evidence>
<protein>
    <submittedName>
        <fullName evidence="12">Ferric enterobactin transport ATP-binding protein FepC</fullName>
    </submittedName>
</protein>
<dbReference type="PROSITE" id="PS00211">
    <property type="entry name" value="ABC_TRANSPORTER_1"/>
    <property type="match status" value="1"/>
</dbReference>
<dbReference type="FunFam" id="3.40.50.300:FF:000134">
    <property type="entry name" value="Iron-enterobactin ABC transporter ATP-binding protein"/>
    <property type="match status" value="1"/>
</dbReference>
<keyword evidence="8" id="KW-0408">Iron</keyword>
<dbReference type="PANTHER" id="PTHR42771">
    <property type="entry name" value="IRON(3+)-HYDROXAMATE IMPORT ATP-BINDING PROTEIN FHUC"/>
    <property type="match status" value="1"/>
</dbReference>
<dbReference type="InterPro" id="IPR003593">
    <property type="entry name" value="AAA+_ATPase"/>
</dbReference>
<dbReference type="GO" id="GO:0016887">
    <property type="term" value="F:ATP hydrolysis activity"/>
    <property type="evidence" value="ECO:0007669"/>
    <property type="project" value="InterPro"/>
</dbReference>
<dbReference type="InterPro" id="IPR027417">
    <property type="entry name" value="P-loop_NTPase"/>
</dbReference>
<name>A0A433SGI6_9BURK</name>
<evidence type="ECO:0000256" key="6">
    <source>
        <dbReference type="ARBA" id="ARBA00022741"/>
    </source>
</evidence>
<evidence type="ECO:0000256" key="2">
    <source>
        <dbReference type="ARBA" id="ARBA00005417"/>
    </source>
</evidence>
<dbReference type="CDD" id="cd03214">
    <property type="entry name" value="ABC_Iron-Siderophores_B12_Hemin"/>
    <property type="match status" value="1"/>
</dbReference>
<accession>A0A433SGI6</accession>
<evidence type="ECO:0000313" key="13">
    <source>
        <dbReference type="Proteomes" id="UP000286947"/>
    </source>
</evidence>
<dbReference type="InterPro" id="IPR003439">
    <property type="entry name" value="ABC_transporter-like_ATP-bd"/>
</dbReference>
<dbReference type="Gene3D" id="3.40.50.300">
    <property type="entry name" value="P-loop containing nucleotide triphosphate hydrolases"/>
    <property type="match status" value="1"/>
</dbReference>
<feature type="domain" description="ABC transporter" evidence="11">
    <location>
        <begin position="27"/>
        <end position="263"/>
    </location>
</feature>
<comment type="subcellular location">
    <subcellularLocation>
        <location evidence="1">Cell membrane</location>
        <topology evidence="1">Peripheral membrane protein</topology>
    </subcellularLocation>
</comment>
<dbReference type="EMBL" id="PQSP01000001">
    <property type="protein sequence ID" value="RUS67863.1"/>
    <property type="molecule type" value="Genomic_DNA"/>
</dbReference>
<dbReference type="SMART" id="SM00382">
    <property type="entry name" value="AAA"/>
    <property type="match status" value="1"/>
</dbReference>
<organism evidence="12 13">
    <name type="scientific">Saezia sanguinis</name>
    <dbReference type="NCBI Taxonomy" id="1965230"/>
    <lineage>
        <taxon>Bacteria</taxon>
        <taxon>Pseudomonadati</taxon>
        <taxon>Pseudomonadota</taxon>
        <taxon>Betaproteobacteria</taxon>
        <taxon>Burkholderiales</taxon>
        <taxon>Saeziaceae</taxon>
        <taxon>Saezia</taxon>
    </lineage>
</organism>
<evidence type="ECO:0000256" key="1">
    <source>
        <dbReference type="ARBA" id="ARBA00004202"/>
    </source>
</evidence>
<comment type="caution">
    <text evidence="12">The sequence shown here is derived from an EMBL/GenBank/DDBJ whole genome shotgun (WGS) entry which is preliminary data.</text>
</comment>
<proteinExistence type="inferred from homology"/>
<sequence length="286" mass="31234">MTQPTASHDVQFVPETTSAKVLRGLELSALDIGYRHKKIFEQFSTQTPVRHSQVTALLGPNGCGKSTLMKALAGLVHMHGSVRLDGHEIGHISFAERARKIVYMPQTLPPAVHLRVFETVLVAANASALGSGSQTQQAVLDDVYALLEQLGITHLAMHYLDQLSGGQKQMVALAQALIRNPQVLLLDEPLSALDLNFQVHVMQLIRQVTQQRQMVTLVVLHDINIALRDTDVVLLLKPGQLYAQGLPQEVITDKALAEVYGVSARVEACSMGRPQVFVDGLVSYAI</sequence>
<dbReference type="OrthoDB" id="5296765at2"/>
<keyword evidence="10" id="KW-0472">Membrane</keyword>
<evidence type="ECO:0000259" key="11">
    <source>
        <dbReference type="PROSITE" id="PS50893"/>
    </source>
</evidence>
<evidence type="ECO:0000313" key="12">
    <source>
        <dbReference type="EMBL" id="RUS67863.1"/>
    </source>
</evidence>
<dbReference type="InterPro" id="IPR051535">
    <property type="entry name" value="Siderophore_ABC-ATPase"/>
</dbReference>
<keyword evidence="9" id="KW-0406">Ion transport</keyword>
<dbReference type="Proteomes" id="UP000286947">
    <property type="component" value="Unassembled WGS sequence"/>
</dbReference>
<dbReference type="GO" id="GO:0006826">
    <property type="term" value="P:iron ion transport"/>
    <property type="evidence" value="ECO:0007669"/>
    <property type="project" value="UniProtKB-KW"/>
</dbReference>
<dbReference type="GO" id="GO:0005524">
    <property type="term" value="F:ATP binding"/>
    <property type="evidence" value="ECO:0007669"/>
    <property type="project" value="UniProtKB-KW"/>
</dbReference>
<keyword evidence="6" id="KW-0547">Nucleotide-binding</keyword>
<keyword evidence="4" id="KW-1003">Cell membrane</keyword>
<evidence type="ECO:0000256" key="5">
    <source>
        <dbReference type="ARBA" id="ARBA00022496"/>
    </source>
</evidence>
<keyword evidence="3" id="KW-0813">Transport</keyword>
<dbReference type="SUPFAM" id="SSF52540">
    <property type="entry name" value="P-loop containing nucleoside triphosphate hydrolases"/>
    <property type="match status" value="1"/>
</dbReference>
<dbReference type="AlphaFoldDB" id="A0A433SGI6"/>
<dbReference type="GO" id="GO:0005886">
    <property type="term" value="C:plasma membrane"/>
    <property type="evidence" value="ECO:0007669"/>
    <property type="project" value="UniProtKB-SubCell"/>
</dbReference>
<dbReference type="Pfam" id="PF00005">
    <property type="entry name" value="ABC_tran"/>
    <property type="match status" value="1"/>
</dbReference>